<evidence type="ECO:0000256" key="1">
    <source>
        <dbReference type="ARBA" id="ARBA00009861"/>
    </source>
</evidence>
<keyword evidence="2" id="KW-0808">Transferase</keyword>
<name>A0A5P1F6E3_ASPOF</name>
<dbReference type="InterPro" id="IPR023213">
    <property type="entry name" value="CAT-like_dom_sf"/>
</dbReference>
<dbReference type="EMBL" id="CM007384">
    <property type="protein sequence ID" value="ONK73674.1"/>
    <property type="molecule type" value="Genomic_DNA"/>
</dbReference>
<organism evidence="3 4">
    <name type="scientific">Asparagus officinalis</name>
    <name type="common">Garden asparagus</name>
    <dbReference type="NCBI Taxonomy" id="4686"/>
    <lineage>
        <taxon>Eukaryota</taxon>
        <taxon>Viridiplantae</taxon>
        <taxon>Streptophyta</taxon>
        <taxon>Embryophyta</taxon>
        <taxon>Tracheophyta</taxon>
        <taxon>Spermatophyta</taxon>
        <taxon>Magnoliopsida</taxon>
        <taxon>Liliopsida</taxon>
        <taxon>Asparagales</taxon>
        <taxon>Asparagaceae</taxon>
        <taxon>Asparagoideae</taxon>
        <taxon>Asparagus</taxon>
    </lineage>
</organism>
<dbReference type="OMA" id="TKADFGW"/>
<dbReference type="AlphaFoldDB" id="A0A5P1F6E3"/>
<dbReference type="Proteomes" id="UP000243459">
    <property type="component" value="Chromosome 4"/>
</dbReference>
<dbReference type="PANTHER" id="PTHR31147">
    <property type="entry name" value="ACYL TRANSFERASE 4"/>
    <property type="match status" value="1"/>
</dbReference>
<accession>A0A5P1F6E3</accession>
<dbReference type="PANTHER" id="PTHR31147:SF66">
    <property type="entry name" value="OS05G0315700 PROTEIN"/>
    <property type="match status" value="1"/>
</dbReference>
<evidence type="ECO:0000256" key="2">
    <source>
        <dbReference type="ARBA" id="ARBA00022679"/>
    </source>
</evidence>
<dbReference type="GO" id="GO:0016740">
    <property type="term" value="F:transferase activity"/>
    <property type="evidence" value="ECO:0007669"/>
    <property type="project" value="UniProtKB-KW"/>
</dbReference>
<comment type="similarity">
    <text evidence="1">Belongs to the plant acyltransferase family.</text>
</comment>
<sequence>MDLPSALNVKLLFSVNARKKINPELPRGYYGNGFVLGCAEASVDRLTRSNLHYSVKLVQQAKERINDGHVRSVIDLLEETRMKPDLSTTLVISQWSKLGLEDLDFGEGRPLHMGPLASEIYCLFLPVIEDFHAFTVLVSVPQGIAERFENLLKGFGEESIIGGRGYN</sequence>
<dbReference type="Gene3D" id="3.30.559.10">
    <property type="entry name" value="Chloramphenicol acetyltransferase-like domain"/>
    <property type="match status" value="1"/>
</dbReference>
<proteinExistence type="inferred from homology"/>
<protein>
    <submittedName>
        <fullName evidence="3">Uncharacterized protein</fullName>
    </submittedName>
</protein>
<dbReference type="Pfam" id="PF02458">
    <property type="entry name" value="Transferase"/>
    <property type="match status" value="1"/>
</dbReference>
<evidence type="ECO:0000313" key="3">
    <source>
        <dbReference type="EMBL" id="ONK73674.1"/>
    </source>
</evidence>
<dbReference type="Gramene" id="ONK73674">
    <property type="protein sequence ID" value="ONK73674"/>
    <property type="gene ID" value="A4U43_C04F34100"/>
</dbReference>
<dbReference type="InterPro" id="IPR050898">
    <property type="entry name" value="Plant_acyltransferase"/>
</dbReference>
<gene>
    <name evidence="3" type="ORF">A4U43_C04F34100</name>
</gene>
<keyword evidence="4" id="KW-1185">Reference proteome</keyword>
<reference evidence="4" key="1">
    <citation type="journal article" date="2017" name="Nat. Commun.">
        <title>The asparagus genome sheds light on the origin and evolution of a young Y chromosome.</title>
        <authorList>
            <person name="Harkess A."/>
            <person name="Zhou J."/>
            <person name="Xu C."/>
            <person name="Bowers J.E."/>
            <person name="Van der Hulst R."/>
            <person name="Ayyampalayam S."/>
            <person name="Mercati F."/>
            <person name="Riccardi P."/>
            <person name="McKain M.R."/>
            <person name="Kakrana A."/>
            <person name="Tang H."/>
            <person name="Ray J."/>
            <person name="Groenendijk J."/>
            <person name="Arikit S."/>
            <person name="Mathioni S.M."/>
            <person name="Nakano M."/>
            <person name="Shan H."/>
            <person name="Telgmann-Rauber A."/>
            <person name="Kanno A."/>
            <person name="Yue Z."/>
            <person name="Chen H."/>
            <person name="Li W."/>
            <person name="Chen Y."/>
            <person name="Xu X."/>
            <person name="Zhang Y."/>
            <person name="Luo S."/>
            <person name="Chen H."/>
            <person name="Gao J."/>
            <person name="Mao Z."/>
            <person name="Pires J.C."/>
            <person name="Luo M."/>
            <person name="Kudrna D."/>
            <person name="Wing R.A."/>
            <person name="Meyers B.C."/>
            <person name="Yi K."/>
            <person name="Kong H."/>
            <person name="Lavrijsen P."/>
            <person name="Sunseri F."/>
            <person name="Falavigna A."/>
            <person name="Ye Y."/>
            <person name="Leebens-Mack J.H."/>
            <person name="Chen G."/>
        </authorList>
    </citation>
    <scope>NUCLEOTIDE SEQUENCE [LARGE SCALE GENOMIC DNA]</scope>
    <source>
        <strain evidence="4">cv. DH0086</strain>
    </source>
</reference>
<evidence type="ECO:0000313" key="4">
    <source>
        <dbReference type="Proteomes" id="UP000243459"/>
    </source>
</evidence>